<gene>
    <name evidence="1" type="ORF">DI586_08360</name>
</gene>
<evidence type="ECO:0000313" key="2">
    <source>
        <dbReference type="Proteomes" id="UP000249739"/>
    </source>
</evidence>
<comment type="caution">
    <text evidence="1">The sequence shown here is derived from an EMBL/GenBank/DDBJ whole genome shotgun (WGS) entry which is preliminary data.</text>
</comment>
<dbReference type="EMBL" id="QFOT01000098">
    <property type="protein sequence ID" value="PZP54959.1"/>
    <property type="molecule type" value="Genomic_DNA"/>
</dbReference>
<accession>A0A2W5HMC2</accession>
<name>A0A2W5HMC2_9BACT</name>
<dbReference type="AlphaFoldDB" id="A0A2W5HMC2"/>
<protein>
    <submittedName>
        <fullName evidence="1">Uncharacterized protein</fullName>
    </submittedName>
</protein>
<evidence type="ECO:0000313" key="1">
    <source>
        <dbReference type="EMBL" id="PZP54959.1"/>
    </source>
</evidence>
<reference evidence="1 2" key="1">
    <citation type="submission" date="2017-08" db="EMBL/GenBank/DDBJ databases">
        <title>Infants hospitalized years apart are colonized by the same room-sourced microbial strains.</title>
        <authorList>
            <person name="Brooks B."/>
            <person name="Olm M.R."/>
            <person name="Firek B.A."/>
            <person name="Baker R."/>
            <person name="Thomas B.C."/>
            <person name="Morowitz M.J."/>
            <person name="Banfield J.F."/>
        </authorList>
    </citation>
    <scope>NUCLEOTIDE SEQUENCE [LARGE SCALE GENOMIC DNA]</scope>
    <source>
        <strain evidence="1">S2_006_000_R2_64</strain>
    </source>
</reference>
<proteinExistence type="predicted"/>
<sequence>MAVCIRITFERFINFHPAVLKFVMLLGINVSSNTPVQKKVSQSGQFVGNSGGFLLQGRNRIPIMLGFGFMALTQIIDDRL</sequence>
<dbReference type="Proteomes" id="UP000249739">
    <property type="component" value="Unassembled WGS sequence"/>
</dbReference>
<organism evidence="1 2">
    <name type="scientific">Micavibrio aeruginosavorus</name>
    <dbReference type="NCBI Taxonomy" id="349221"/>
    <lineage>
        <taxon>Bacteria</taxon>
        <taxon>Pseudomonadati</taxon>
        <taxon>Bdellovibrionota</taxon>
        <taxon>Bdellovibrionia</taxon>
        <taxon>Bdellovibrionales</taxon>
        <taxon>Pseudobdellovibrionaceae</taxon>
        <taxon>Micavibrio</taxon>
    </lineage>
</organism>